<dbReference type="InterPro" id="IPR050079">
    <property type="entry name" value="DEAD_box_RNA_helicase"/>
</dbReference>
<dbReference type="PROSITE" id="PS51195">
    <property type="entry name" value="Q_MOTIF"/>
    <property type="match status" value="1"/>
</dbReference>
<evidence type="ECO:0000259" key="9">
    <source>
        <dbReference type="PROSITE" id="PS51192"/>
    </source>
</evidence>
<dbReference type="SMART" id="SM00487">
    <property type="entry name" value="DEXDc"/>
    <property type="match status" value="1"/>
</dbReference>
<dbReference type="PROSITE" id="PS51194">
    <property type="entry name" value="HELICASE_CTER"/>
    <property type="match status" value="1"/>
</dbReference>
<evidence type="ECO:0000256" key="5">
    <source>
        <dbReference type="ARBA" id="ARBA00038437"/>
    </source>
</evidence>
<protein>
    <submittedName>
        <fullName evidence="12">Superfamily II DNA and RNA helicase</fullName>
    </submittedName>
</protein>
<dbReference type="PROSITE" id="PS51192">
    <property type="entry name" value="HELICASE_ATP_BIND_1"/>
    <property type="match status" value="1"/>
</dbReference>
<dbReference type="PANTHER" id="PTHR47959">
    <property type="entry name" value="ATP-DEPENDENT RNA HELICASE RHLE-RELATED"/>
    <property type="match status" value="1"/>
</dbReference>
<dbReference type="InterPro" id="IPR044742">
    <property type="entry name" value="DEAD/DEAH_RhlB"/>
</dbReference>
<keyword evidence="4 7" id="KW-0067">ATP-binding</keyword>
<dbReference type="RefSeq" id="WP_093309463.1">
    <property type="nucleotide sequence ID" value="NZ_FNYH01000006.1"/>
</dbReference>
<keyword evidence="3 7" id="KW-0347">Helicase</keyword>
<evidence type="ECO:0000259" key="10">
    <source>
        <dbReference type="PROSITE" id="PS51194"/>
    </source>
</evidence>
<dbReference type="InterPro" id="IPR011545">
    <property type="entry name" value="DEAD/DEAH_box_helicase_dom"/>
</dbReference>
<keyword evidence="2 7" id="KW-0378">Hydrolase</keyword>
<dbReference type="AlphaFoldDB" id="A0A1H6S9D9"/>
<dbReference type="Pfam" id="PF00271">
    <property type="entry name" value="Helicase_C"/>
    <property type="match status" value="1"/>
</dbReference>
<dbReference type="GO" id="GO:0005829">
    <property type="term" value="C:cytosol"/>
    <property type="evidence" value="ECO:0007669"/>
    <property type="project" value="TreeGrafter"/>
</dbReference>
<feature type="short sequence motif" description="Q motif" evidence="6">
    <location>
        <begin position="1"/>
        <end position="29"/>
    </location>
</feature>
<dbReference type="SMART" id="SM00490">
    <property type="entry name" value="HELICc"/>
    <property type="match status" value="1"/>
</dbReference>
<evidence type="ECO:0000313" key="13">
    <source>
        <dbReference type="Proteomes" id="UP000242999"/>
    </source>
</evidence>
<evidence type="ECO:0000256" key="8">
    <source>
        <dbReference type="SAM" id="MobiDB-lite"/>
    </source>
</evidence>
<dbReference type="EMBL" id="FNYH01000006">
    <property type="protein sequence ID" value="SEI64718.1"/>
    <property type="molecule type" value="Genomic_DNA"/>
</dbReference>
<evidence type="ECO:0000256" key="7">
    <source>
        <dbReference type="RuleBase" id="RU000492"/>
    </source>
</evidence>
<evidence type="ECO:0000259" key="11">
    <source>
        <dbReference type="PROSITE" id="PS51195"/>
    </source>
</evidence>
<feature type="domain" description="DEAD-box RNA helicase Q" evidence="11">
    <location>
        <begin position="1"/>
        <end position="29"/>
    </location>
</feature>
<dbReference type="InterPro" id="IPR014001">
    <property type="entry name" value="Helicase_ATP-bd"/>
</dbReference>
<dbReference type="CDD" id="cd00268">
    <property type="entry name" value="DEADc"/>
    <property type="match status" value="1"/>
</dbReference>
<dbReference type="CDD" id="cd18787">
    <property type="entry name" value="SF2_C_DEAD"/>
    <property type="match status" value="1"/>
</dbReference>
<evidence type="ECO:0000256" key="2">
    <source>
        <dbReference type="ARBA" id="ARBA00022801"/>
    </source>
</evidence>
<evidence type="ECO:0000313" key="12">
    <source>
        <dbReference type="EMBL" id="SEI64718.1"/>
    </source>
</evidence>
<dbReference type="PROSITE" id="PS00039">
    <property type="entry name" value="DEAD_ATP_HELICASE"/>
    <property type="match status" value="1"/>
</dbReference>
<feature type="region of interest" description="Disordered" evidence="8">
    <location>
        <begin position="378"/>
        <end position="419"/>
    </location>
</feature>
<accession>A0A1H6S9D9</accession>
<feature type="compositionally biased region" description="Low complexity" evidence="8">
    <location>
        <begin position="378"/>
        <end position="389"/>
    </location>
</feature>
<proteinExistence type="inferred from homology"/>
<dbReference type="InterPro" id="IPR001650">
    <property type="entry name" value="Helicase_C-like"/>
</dbReference>
<dbReference type="SUPFAM" id="SSF52540">
    <property type="entry name" value="P-loop containing nucleoside triphosphate hydrolases"/>
    <property type="match status" value="1"/>
</dbReference>
<keyword evidence="1 7" id="KW-0547">Nucleotide-binding</keyword>
<dbReference type="STRING" id="64971.SAMN05421831_10685"/>
<dbReference type="Proteomes" id="UP000242999">
    <property type="component" value="Unassembled WGS sequence"/>
</dbReference>
<dbReference type="GO" id="GO:0003676">
    <property type="term" value="F:nucleic acid binding"/>
    <property type="evidence" value="ECO:0007669"/>
    <property type="project" value="InterPro"/>
</dbReference>
<evidence type="ECO:0000256" key="3">
    <source>
        <dbReference type="ARBA" id="ARBA00022806"/>
    </source>
</evidence>
<evidence type="ECO:0000256" key="4">
    <source>
        <dbReference type="ARBA" id="ARBA00022840"/>
    </source>
</evidence>
<name>A0A1H6S9D9_9GAMM</name>
<dbReference type="InterPro" id="IPR000629">
    <property type="entry name" value="RNA-helicase_DEAD-box_CS"/>
</dbReference>
<dbReference type="GO" id="GO:0005524">
    <property type="term" value="F:ATP binding"/>
    <property type="evidence" value="ECO:0007669"/>
    <property type="project" value="UniProtKB-KW"/>
</dbReference>
<gene>
    <name evidence="12" type="ORF">SAMN05421831_10685</name>
</gene>
<dbReference type="InterPro" id="IPR027417">
    <property type="entry name" value="P-loop_NTPase"/>
</dbReference>
<feature type="domain" description="Helicase C-terminal" evidence="10">
    <location>
        <begin position="235"/>
        <end position="385"/>
    </location>
</feature>
<comment type="similarity">
    <text evidence="5 7">Belongs to the DEAD box helicase family.</text>
</comment>
<evidence type="ECO:0000256" key="1">
    <source>
        <dbReference type="ARBA" id="ARBA00022741"/>
    </source>
</evidence>
<dbReference type="Pfam" id="PF00270">
    <property type="entry name" value="DEAD"/>
    <property type="match status" value="1"/>
</dbReference>
<organism evidence="12 13">
    <name type="scientific">Allopseudospirillum japonicum</name>
    <dbReference type="NCBI Taxonomy" id="64971"/>
    <lineage>
        <taxon>Bacteria</taxon>
        <taxon>Pseudomonadati</taxon>
        <taxon>Pseudomonadota</taxon>
        <taxon>Gammaproteobacteria</taxon>
        <taxon>Oceanospirillales</taxon>
        <taxon>Oceanospirillaceae</taxon>
        <taxon>Allopseudospirillum</taxon>
    </lineage>
</organism>
<dbReference type="InterPro" id="IPR014014">
    <property type="entry name" value="RNA_helicase_DEAD_Q_motif"/>
</dbReference>
<keyword evidence="13" id="KW-1185">Reference proteome</keyword>
<dbReference type="Gene3D" id="3.40.50.300">
    <property type="entry name" value="P-loop containing nucleotide triphosphate hydrolases"/>
    <property type="match status" value="2"/>
</dbReference>
<evidence type="ECO:0000256" key="6">
    <source>
        <dbReference type="PROSITE-ProRule" id="PRU00552"/>
    </source>
</evidence>
<dbReference type="PANTHER" id="PTHR47959:SF13">
    <property type="entry name" value="ATP-DEPENDENT RNA HELICASE RHLE"/>
    <property type="match status" value="1"/>
</dbReference>
<dbReference type="GO" id="GO:0003724">
    <property type="term" value="F:RNA helicase activity"/>
    <property type="evidence" value="ECO:0007669"/>
    <property type="project" value="InterPro"/>
</dbReference>
<dbReference type="OrthoDB" id="9808889at2"/>
<reference evidence="13" key="1">
    <citation type="submission" date="2016-10" db="EMBL/GenBank/DDBJ databases">
        <authorList>
            <person name="Varghese N."/>
            <person name="Submissions S."/>
        </authorList>
    </citation>
    <scope>NUCLEOTIDE SEQUENCE [LARGE SCALE GENOMIC DNA]</scope>
    <source>
        <strain evidence="13">DSM 7165</strain>
    </source>
</reference>
<sequence>MSFTSLGLSPCVQSHLQHLGYQQPTPIQSQAIGPLLAGTDLLAVAETGSGKTAAFLLPLLEKMHTKARKLHAHQVRTLVLVPTRELAIQIHQAALRYASAYPKACTALAIYGGVSINTQMQAMRTGCDLILATPGRLLDLLEKNAISLSQVEHLVLDEADRLLDLGFSEAVQTLMAAIPKHCQRVLLSATFPPEVQTLAQSLLVNAHQLDLTPSHTFPTHLNQRALLVDKNKRTALLRHLLSTHPQAQFLVFVASKRGADQLVHKLHKYGFTGKTLHADRSQKERQSALARFQAGEIQVLIATDVAARGLDIAQLAFVINYDLPRSSADYVHRIGRSARAGATGTAISLIDPDSEAHFRLIEKRYQIRLERESLADFAPSPSALSAPTPTKGPAPVKGRRKSKKDKLREAQQRKTHPGT</sequence>
<dbReference type="GO" id="GO:0016787">
    <property type="term" value="F:hydrolase activity"/>
    <property type="evidence" value="ECO:0007669"/>
    <property type="project" value="UniProtKB-KW"/>
</dbReference>
<feature type="domain" description="Helicase ATP-binding" evidence="9">
    <location>
        <begin position="32"/>
        <end position="209"/>
    </location>
</feature>